<keyword evidence="1" id="KW-0808">Transferase</keyword>
<dbReference type="SUPFAM" id="SSF53448">
    <property type="entry name" value="Nucleotide-diphospho-sugar transferases"/>
    <property type="match status" value="1"/>
</dbReference>
<dbReference type="EMBL" id="JAFCMP010000517">
    <property type="protein sequence ID" value="KAG5178156.1"/>
    <property type="molecule type" value="Genomic_DNA"/>
</dbReference>
<dbReference type="PANTHER" id="PTHR11183">
    <property type="entry name" value="GLYCOGENIN SUBFAMILY MEMBER"/>
    <property type="match status" value="1"/>
</dbReference>
<dbReference type="Proteomes" id="UP000664859">
    <property type="component" value="Unassembled WGS sequence"/>
</dbReference>
<keyword evidence="2" id="KW-1185">Reference proteome</keyword>
<comment type="caution">
    <text evidence="1">The sequence shown here is derived from an EMBL/GenBank/DDBJ whole genome shotgun (WGS) entry which is preliminary data.</text>
</comment>
<accession>A0A835YMF4</accession>
<sequence length="258" mass="29036">MAVDSERYAYATLVTTDEYAIGAEVLLQSLKEFSSNAAIHRVVLITPNVSTSARARLQRVGCEVLEVMPLSMASCPSASDHVSGWAEVGYTKLRIWGLVQYTKIFYIDADCLVVGAVEDVFKRDVDFAAAPDVFPPDKFNAGVLLVKPNEAIFQDMMRKIPELPSYDGGDTGFLNAYFPNWFTYAAEARLPFGYNAQRTMYWMTHEKAPAYWNEAVKPLKIIHFCSSPKPWEGKKKGDLEMLWWAKFVTAQSSDLDLF</sequence>
<dbReference type="InterPro" id="IPR029044">
    <property type="entry name" value="Nucleotide-diphossugar_trans"/>
</dbReference>
<reference evidence="1" key="1">
    <citation type="submission" date="2021-02" db="EMBL/GenBank/DDBJ databases">
        <title>First Annotated Genome of the Yellow-green Alga Tribonema minus.</title>
        <authorList>
            <person name="Mahan K.M."/>
        </authorList>
    </citation>
    <scope>NUCLEOTIDE SEQUENCE</scope>
    <source>
        <strain evidence="1">UTEX B ZZ1240</strain>
    </source>
</reference>
<dbReference type="CDD" id="cd02537">
    <property type="entry name" value="GT8_Glycogenin"/>
    <property type="match status" value="1"/>
</dbReference>
<gene>
    <name evidence="1" type="ORF">JKP88DRAFT_330432</name>
</gene>
<evidence type="ECO:0000313" key="2">
    <source>
        <dbReference type="Proteomes" id="UP000664859"/>
    </source>
</evidence>
<name>A0A835YMF4_9STRA</name>
<dbReference type="InterPro" id="IPR050587">
    <property type="entry name" value="GNT1/Glycosyltrans_8"/>
</dbReference>
<protein>
    <submittedName>
        <fullName evidence="1">Glycosyltransferase, family GT8</fullName>
    </submittedName>
</protein>
<dbReference type="Pfam" id="PF01501">
    <property type="entry name" value="Glyco_transf_8"/>
    <property type="match status" value="1"/>
</dbReference>
<proteinExistence type="predicted"/>
<organism evidence="1 2">
    <name type="scientific">Tribonema minus</name>
    <dbReference type="NCBI Taxonomy" id="303371"/>
    <lineage>
        <taxon>Eukaryota</taxon>
        <taxon>Sar</taxon>
        <taxon>Stramenopiles</taxon>
        <taxon>Ochrophyta</taxon>
        <taxon>PX clade</taxon>
        <taxon>Xanthophyceae</taxon>
        <taxon>Tribonematales</taxon>
        <taxon>Tribonemataceae</taxon>
        <taxon>Tribonema</taxon>
    </lineage>
</organism>
<evidence type="ECO:0000313" key="1">
    <source>
        <dbReference type="EMBL" id="KAG5178156.1"/>
    </source>
</evidence>
<dbReference type="InterPro" id="IPR002495">
    <property type="entry name" value="Glyco_trans_8"/>
</dbReference>
<dbReference type="GO" id="GO:0016757">
    <property type="term" value="F:glycosyltransferase activity"/>
    <property type="evidence" value="ECO:0007669"/>
    <property type="project" value="InterPro"/>
</dbReference>
<dbReference type="OrthoDB" id="2014201at2759"/>
<dbReference type="AlphaFoldDB" id="A0A835YMF4"/>
<dbReference type="Gene3D" id="3.90.550.10">
    <property type="entry name" value="Spore Coat Polysaccharide Biosynthesis Protein SpsA, Chain A"/>
    <property type="match status" value="1"/>
</dbReference>